<name>A0ACC2PL17_9HYME</name>
<gene>
    <name evidence="1" type="ORF">QAD02_019948</name>
</gene>
<proteinExistence type="predicted"/>
<evidence type="ECO:0000313" key="2">
    <source>
        <dbReference type="Proteomes" id="UP001239111"/>
    </source>
</evidence>
<sequence length="780" mass="86207">MSASTLSTRRFSRAGTPSSILSSDSDIRFTRKLGSQYRCGCCVLAAFLLFLLVASVSVYLGSTFLLSELPNDQEFLGMFRVTDGDSFVPDLRKVDSEAFRQRSRIYGDRLNLVFRRSPLQISFIGAEILFFEESENEELMVHFDVRFDARYGGGVELDDVIRVLKREISPDTSRFFHNVTIEPTSLQVQESISAVDRLALQTNSTPTVETEPPQPTTTPRTPRICAPIEFPYCKHLPYNITSYPNFVGHESLQQVHDDIIAFRELVDAECYKHAYDFICQVLQPVCLSGHGAEDAIRPPCRSFCKEFWTGCGPRLPEKLKAVLDCSRFPEYADEGSCRSKPGCIEGLQANALSSRICDGIVDCADFSDEKDCAYCREGHVHCGIGTSCIPRAKRCDGKIDCPNASDERDCLSLAPSIRSLRLRPGDSAHPASYSSEGYVVFDEKGDLGKICTENLNGTMPRVELDSLLHSTANSLCSLLTYRGVKEVEVRLDEEEDVPYVMMQDPRAAEISFVRAACPSKQVMYVRCEQLACGVQAVRSRTGPSGATKSLGKMAGPGDWPWHVALFKEDNHVCDATLISDSWLLTTASCFQGQPKAEWSARLGSTRLSSSSPWQQERLIVGMVKSPVEGSSVVLLKLDRPVNSFSDFIRPVCLPPSSNGLGLIANASQCNTLGWAKNRDLLQRVQLKYNAMEKCENVSIASVNSVCTEAVYPNDDCSEEEVAGSPLLCQLSESDGRGWALLGLASWRIGCSSNSPGMERPRLYDQIAPNLAWIQSKLGQV</sequence>
<organism evidence="1 2">
    <name type="scientific">Eretmocerus hayati</name>
    <dbReference type="NCBI Taxonomy" id="131215"/>
    <lineage>
        <taxon>Eukaryota</taxon>
        <taxon>Metazoa</taxon>
        <taxon>Ecdysozoa</taxon>
        <taxon>Arthropoda</taxon>
        <taxon>Hexapoda</taxon>
        <taxon>Insecta</taxon>
        <taxon>Pterygota</taxon>
        <taxon>Neoptera</taxon>
        <taxon>Endopterygota</taxon>
        <taxon>Hymenoptera</taxon>
        <taxon>Apocrita</taxon>
        <taxon>Proctotrupomorpha</taxon>
        <taxon>Chalcidoidea</taxon>
        <taxon>Aphelinidae</taxon>
        <taxon>Aphelininae</taxon>
        <taxon>Eretmocerus</taxon>
    </lineage>
</organism>
<keyword evidence="2" id="KW-1185">Reference proteome</keyword>
<dbReference type="Proteomes" id="UP001239111">
    <property type="component" value="Chromosome 1"/>
</dbReference>
<reference evidence="1" key="1">
    <citation type="submission" date="2023-04" db="EMBL/GenBank/DDBJ databases">
        <title>A chromosome-level genome assembly of the parasitoid wasp Eretmocerus hayati.</title>
        <authorList>
            <person name="Zhong Y."/>
            <person name="Liu S."/>
            <person name="Liu Y."/>
        </authorList>
    </citation>
    <scope>NUCLEOTIDE SEQUENCE</scope>
    <source>
        <strain evidence="1">ZJU_SS_LIU_2023</strain>
    </source>
</reference>
<protein>
    <submittedName>
        <fullName evidence="1">Uncharacterized protein</fullName>
    </submittedName>
</protein>
<dbReference type="EMBL" id="CM056741">
    <property type="protein sequence ID" value="KAJ8684156.1"/>
    <property type="molecule type" value="Genomic_DNA"/>
</dbReference>
<accession>A0ACC2PL17</accession>
<evidence type="ECO:0000313" key="1">
    <source>
        <dbReference type="EMBL" id="KAJ8684156.1"/>
    </source>
</evidence>
<comment type="caution">
    <text evidence="1">The sequence shown here is derived from an EMBL/GenBank/DDBJ whole genome shotgun (WGS) entry which is preliminary data.</text>
</comment>